<dbReference type="EMBL" id="UFQR01000007">
    <property type="protein sequence ID" value="SSW95894.1"/>
    <property type="molecule type" value="Genomic_DNA"/>
</dbReference>
<dbReference type="InterPro" id="IPR038765">
    <property type="entry name" value="Papain-like_cys_pep_sf"/>
</dbReference>
<proteinExistence type="predicted"/>
<sequence length="153" mass="16754">MQDLLSGGRTAAQTLNEIKKAYPHEQVKVLVPIAQNNKFCGTPRGHFVLLEVDMHAGKIQSAKIHDSKGPLLDTFYNGAGHLTKQLLAEKELGLDKDFSVTSEHLGHQALLNGNDCGRFTAYYADKIIDDNLSNANAKDAHAFLLVIKSCPKN</sequence>
<organism evidence="1">
    <name type="scientific">Arsenophonus endosymbiont of Trialeurodes vaporariorum</name>
    <dbReference type="NCBI Taxonomy" id="235567"/>
    <lineage>
        <taxon>Bacteria</taxon>
        <taxon>Pseudomonadati</taxon>
        <taxon>Pseudomonadota</taxon>
        <taxon>Gammaproteobacteria</taxon>
        <taxon>Enterobacterales</taxon>
        <taxon>Morganellaceae</taxon>
        <taxon>Arsenophonus</taxon>
    </lineage>
</organism>
<name>A0A3B0MKG8_9GAMM</name>
<dbReference type="SUPFAM" id="SSF54001">
    <property type="entry name" value="Cysteine proteinases"/>
    <property type="match status" value="1"/>
</dbReference>
<protein>
    <submittedName>
        <fullName evidence="1">Uncharacterized protein</fullName>
    </submittedName>
</protein>
<gene>
    <name evidence="1" type="ORF">ARTV_1994</name>
</gene>
<evidence type="ECO:0000313" key="1">
    <source>
        <dbReference type="EMBL" id="SSW95894.1"/>
    </source>
</evidence>
<reference evidence="1" key="1">
    <citation type="submission" date="2018-04" db="EMBL/GenBank/DDBJ databases">
        <authorList>
            <person name="Go L.Y."/>
            <person name="Mitchell J.A."/>
        </authorList>
    </citation>
    <scope>NUCLEOTIDE SEQUENCE</scope>
    <source>
        <strain evidence="1">ARTV</strain>
    </source>
</reference>
<dbReference type="AlphaFoldDB" id="A0A3B0MKG8"/>
<accession>A0A3B0MKG8</accession>
<dbReference type="Gene3D" id="3.40.395.10">
    <property type="entry name" value="Adenoviral Proteinase, Chain A"/>
    <property type="match status" value="1"/>
</dbReference>